<keyword evidence="1" id="KW-0433">Leucine-rich repeat</keyword>
<evidence type="ECO:0000256" key="1">
    <source>
        <dbReference type="ARBA" id="ARBA00022614"/>
    </source>
</evidence>
<evidence type="ECO:0008006" key="5">
    <source>
        <dbReference type="Google" id="ProtNLM"/>
    </source>
</evidence>
<evidence type="ECO:0000256" key="2">
    <source>
        <dbReference type="ARBA" id="ARBA00022737"/>
    </source>
</evidence>
<organism evidence="3 4">
    <name type="scientific">Pogonophryne albipinna</name>
    <dbReference type="NCBI Taxonomy" id="1090488"/>
    <lineage>
        <taxon>Eukaryota</taxon>
        <taxon>Metazoa</taxon>
        <taxon>Chordata</taxon>
        <taxon>Craniata</taxon>
        <taxon>Vertebrata</taxon>
        <taxon>Euteleostomi</taxon>
        <taxon>Actinopterygii</taxon>
        <taxon>Neopterygii</taxon>
        <taxon>Teleostei</taxon>
        <taxon>Neoteleostei</taxon>
        <taxon>Acanthomorphata</taxon>
        <taxon>Eupercaria</taxon>
        <taxon>Perciformes</taxon>
        <taxon>Notothenioidei</taxon>
        <taxon>Pogonophryne</taxon>
    </lineage>
</organism>
<dbReference type="Proteomes" id="UP001219934">
    <property type="component" value="Unassembled WGS sequence"/>
</dbReference>
<proteinExistence type="predicted"/>
<gene>
    <name evidence="3" type="ORF">JOQ06_024231</name>
</gene>
<name>A0AAD6BMY4_9TELE</name>
<keyword evidence="4" id="KW-1185">Reference proteome</keyword>
<sequence length="83" mass="9365">MDEGLSAERSINLFHCLNELNDHSLVEQIQQSLSSGQLSEHLSPAEWSVLTFILLSSEEDLDVLCRMDHGGPQWLKPGLRKYA</sequence>
<dbReference type="InterPro" id="IPR051261">
    <property type="entry name" value="NLR"/>
</dbReference>
<keyword evidence="2" id="KW-0677">Repeat</keyword>
<evidence type="ECO:0000313" key="4">
    <source>
        <dbReference type="Proteomes" id="UP001219934"/>
    </source>
</evidence>
<feature type="non-terminal residue" evidence="3">
    <location>
        <position position="83"/>
    </location>
</feature>
<accession>A0AAD6BMY4</accession>
<reference evidence="3" key="1">
    <citation type="submission" date="2022-11" db="EMBL/GenBank/DDBJ databases">
        <title>Chromosome-level genome of Pogonophryne albipinna.</title>
        <authorList>
            <person name="Jo E."/>
        </authorList>
    </citation>
    <scope>NUCLEOTIDE SEQUENCE</scope>
    <source>
        <strain evidence="3">SGF0006</strain>
        <tissue evidence="3">Muscle</tissue>
    </source>
</reference>
<evidence type="ECO:0000313" key="3">
    <source>
        <dbReference type="EMBL" id="KAJ4946566.1"/>
    </source>
</evidence>
<protein>
    <recommendedName>
        <fullName evidence="5">NACHT LRR and PYD domain-containing protein</fullName>
    </recommendedName>
</protein>
<dbReference type="AlphaFoldDB" id="A0AAD6BMY4"/>
<dbReference type="PANTHER" id="PTHR24106">
    <property type="entry name" value="NACHT, LRR AND CARD DOMAINS-CONTAINING"/>
    <property type="match status" value="1"/>
</dbReference>
<comment type="caution">
    <text evidence="3">The sequence shown here is derived from an EMBL/GenBank/DDBJ whole genome shotgun (WGS) entry which is preliminary data.</text>
</comment>
<dbReference type="EMBL" id="JAPTMU010000003">
    <property type="protein sequence ID" value="KAJ4946566.1"/>
    <property type="molecule type" value="Genomic_DNA"/>
</dbReference>